<reference evidence="7" key="1">
    <citation type="submission" date="2023-01" db="EMBL/GenBank/DDBJ databases">
        <title>Genome assembly of the deep-sea coral Lophelia pertusa.</title>
        <authorList>
            <person name="Herrera S."/>
            <person name="Cordes E."/>
        </authorList>
    </citation>
    <scope>NUCLEOTIDE SEQUENCE</scope>
    <source>
        <strain evidence="7">USNM1676648</strain>
        <tissue evidence="7">Polyp</tissue>
    </source>
</reference>
<evidence type="ECO:0000256" key="1">
    <source>
        <dbReference type="ARBA" id="ARBA00022448"/>
    </source>
</evidence>
<accession>A0A9W9YHV7</accession>
<gene>
    <name evidence="7" type="ORF">OS493_037784</name>
</gene>
<dbReference type="OrthoDB" id="5976642at2759"/>
<dbReference type="InterPro" id="IPR009050">
    <property type="entry name" value="Globin-like_sf"/>
</dbReference>
<keyword evidence="5" id="KW-0408">Iron</keyword>
<dbReference type="GO" id="GO:0005344">
    <property type="term" value="F:oxygen carrier activity"/>
    <property type="evidence" value="ECO:0007669"/>
    <property type="project" value="UniProtKB-KW"/>
</dbReference>
<dbReference type="InterPro" id="IPR012292">
    <property type="entry name" value="Globin/Proto"/>
</dbReference>
<organism evidence="7 8">
    <name type="scientific">Desmophyllum pertusum</name>
    <dbReference type="NCBI Taxonomy" id="174260"/>
    <lineage>
        <taxon>Eukaryota</taxon>
        <taxon>Metazoa</taxon>
        <taxon>Cnidaria</taxon>
        <taxon>Anthozoa</taxon>
        <taxon>Hexacorallia</taxon>
        <taxon>Scleractinia</taxon>
        <taxon>Caryophylliina</taxon>
        <taxon>Caryophylliidae</taxon>
        <taxon>Desmophyllum</taxon>
    </lineage>
</organism>
<evidence type="ECO:0000256" key="2">
    <source>
        <dbReference type="ARBA" id="ARBA00022617"/>
    </source>
</evidence>
<evidence type="ECO:0000259" key="6">
    <source>
        <dbReference type="PROSITE" id="PS01033"/>
    </source>
</evidence>
<dbReference type="InterPro" id="IPR044399">
    <property type="entry name" value="Mb-like_M"/>
</dbReference>
<dbReference type="PANTHER" id="PTHR46458:SF1">
    <property type="entry name" value="GEO09476P1"/>
    <property type="match status" value="1"/>
</dbReference>
<dbReference type="Proteomes" id="UP001163046">
    <property type="component" value="Unassembled WGS sequence"/>
</dbReference>
<dbReference type="InterPro" id="IPR050532">
    <property type="entry name" value="Globin-like_OT"/>
</dbReference>
<dbReference type="GO" id="GO:0046872">
    <property type="term" value="F:metal ion binding"/>
    <property type="evidence" value="ECO:0007669"/>
    <property type="project" value="UniProtKB-KW"/>
</dbReference>
<evidence type="ECO:0000256" key="3">
    <source>
        <dbReference type="ARBA" id="ARBA00022621"/>
    </source>
</evidence>
<evidence type="ECO:0000256" key="4">
    <source>
        <dbReference type="ARBA" id="ARBA00022723"/>
    </source>
</evidence>
<keyword evidence="8" id="KW-1185">Reference proteome</keyword>
<sequence length="125" mass="14019">MPEAARKRSNPCSPKELTDDDKALVRETWKEAAKPEVQAGQKLFRKIFQISPDALNYFSNSDTESDEFKAHITLVMSTLDKAVVKEALLFTFSQELKDVFTEKCQAAWALTFDILVDAMAVGMVA</sequence>
<dbReference type="GO" id="GO:0019825">
    <property type="term" value="F:oxygen binding"/>
    <property type="evidence" value="ECO:0007669"/>
    <property type="project" value="InterPro"/>
</dbReference>
<dbReference type="PANTHER" id="PTHR46458">
    <property type="entry name" value="BLR2807 PROTEIN"/>
    <property type="match status" value="1"/>
</dbReference>
<evidence type="ECO:0000313" key="7">
    <source>
        <dbReference type="EMBL" id="KAJ7350204.1"/>
    </source>
</evidence>
<dbReference type="PROSITE" id="PS01033">
    <property type="entry name" value="GLOBIN"/>
    <property type="match status" value="1"/>
</dbReference>
<dbReference type="CDD" id="cd01040">
    <property type="entry name" value="Mb-like"/>
    <property type="match status" value="1"/>
</dbReference>
<dbReference type="Gene3D" id="1.10.490.10">
    <property type="entry name" value="Globins"/>
    <property type="match status" value="2"/>
</dbReference>
<proteinExistence type="predicted"/>
<name>A0A9W9YHV7_9CNID</name>
<dbReference type="GO" id="GO:0020037">
    <property type="term" value="F:heme binding"/>
    <property type="evidence" value="ECO:0007669"/>
    <property type="project" value="InterPro"/>
</dbReference>
<dbReference type="InterPro" id="IPR000971">
    <property type="entry name" value="Globin"/>
</dbReference>
<comment type="caution">
    <text evidence="7">The sequence shown here is derived from an EMBL/GenBank/DDBJ whole genome shotgun (WGS) entry which is preliminary data.</text>
</comment>
<dbReference type="AlphaFoldDB" id="A0A9W9YHV7"/>
<dbReference type="SUPFAM" id="SSF46458">
    <property type="entry name" value="Globin-like"/>
    <property type="match status" value="1"/>
</dbReference>
<keyword evidence="3" id="KW-0561">Oxygen transport</keyword>
<dbReference type="EMBL" id="MU827378">
    <property type="protein sequence ID" value="KAJ7350204.1"/>
    <property type="molecule type" value="Genomic_DNA"/>
</dbReference>
<evidence type="ECO:0000313" key="8">
    <source>
        <dbReference type="Proteomes" id="UP001163046"/>
    </source>
</evidence>
<protein>
    <recommendedName>
        <fullName evidence="6">Globin domain-containing protein</fullName>
    </recommendedName>
</protein>
<keyword evidence="4" id="KW-0479">Metal-binding</keyword>
<evidence type="ECO:0000256" key="5">
    <source>
        <dbReference type="ARBA" id="ARBA00023004"/>
    </source>
</evidence>
<keyword evidence="2" id="KW-0349">Heme</keyword>
<feature type="domain" description="Globin" evidence="6">
    <location>
        <begin position="16"/>
        <end position="124"/>
    </location>
</feature>
<keyword evidence="1" id="KW-0813">Transport</keyword>